<dbReference type="SUPFAM" id="SSF56801">
    <property type="entry name" value="Acetyl-CoA synthetase-like"/>
    <property type="match status" value="1"/>
</dbReference>
<organism evidence="4 5">
    <name type="scientific">Carboxylicivirga marina</name>
    <dbReference type="NCBI Taxonomy" id="2800988"/>
    <lineage>
        <taxon>Bacteria</taxon>
        <taxon>Pseudomonadati</taxon>
        <taxon>Bacteroidota</taxon>
        <taxon>Bacteroidia</taxon>
        <taxon>Marinilabiliales</taxon>
        <taxon>Marinilabiliaceae</taxon>
        <taxon>Carboxylicivirga</taxon>
    </lineage>
</organism>
<dbReference type="PANTHER" id="PTHR43272">
    <property type="entry name" value="LONG-CHAIN-FATTY-ACID--COA LIGASE"/>
    <property type="match status" value="1"/>
</dbReference>
<dbReference type="Pfam" id="PF00501">
    <property type="entry name" value="AMP-binding"/>
    <property type="match status" value="1"/>
</dbReference>
<dbReference type="PROSITE" id="PS00455">
    <property type="entry name" value="AMP_BINDING"/>
    <property type="match status" value="1"/>
</dbReference>
<dbReference type="GO" id="GO:0016874">
    <property type="term" value="F:ligase activity"/>
    <property type="evidence" value="ECO:0007669"/>
    <property type="project" value="UniProtKB-KW"/>
</dbReference>
<dbReference type="InterPro" id="IPR042099">
    <property type="entry name" value="ANL_N_sf"/>
</dbReference>
<dbReference type="InterPro" id="IPR000873">
    <property type="entry name" value="AMP-dep_synth/lig_dom"/>
</dbReference>
<keyword evidence="5" id="KW-1185">Reference proteome</keyword>
<reference evidence="4 5" key="1">
    <citation type="submission" date="2021-01" db="EMBL/GenBank/DDBJ databases">
        <title>Carboxyliciviraga sp.nov., isolated from coastal sediments.</title>
        <authorList>
            <person name="Lu D."/>
            <person name="Zhang T."/>
        </authorList>
    </citation>
    <scope>NUCLEOTIDE SEQUENCE [LARGE SCALE GENOMIC DNA]</scope>
    <source>
        <strain evidence="4 5">N1Y132</strain>
    </source>
</reference>
<dbReference type="Proteomes" id="UP000605676">
    <property type="component" value="Unassembled WGS sequence"/>
</dbReference>
<evidence type="ECO:0000256" key="2">
    <source>
        <dbReference type="ARBA" id="ARBA00022840"/>
    </source>
</evidence>
<keyword evidence="2" id="KW-0067">ATP-binding</keyword>
<keyword evidence="4" id="KW-0436">Ligase</keyword>
<dbReference type="EMBL" id="JAENRR010000005">
    <property type="protein sequence ID" value="MBK3516399.1"/>
    <property type="molecule type" value="Genomic_DNA"/>
</dbReference>
<feature type="domain" description="AMP-dependent synthetase/ligase" evidence="3">
    <location>
        <begin position="11"/>
        <end position="420"/>
    </location>
</feature>
<evidence type="ECO:0000256" key="1">
    <source>
        <dbReference type="ARBA" id="ARBA00022741"/>
    </source>
</evidence>
<dbReference type="CDD" id="cd05907">
    <property type="entry name" value="VL_LC_FACS_like"/>
    <property type="match status" value="1"/>
</dbReference>
<gene>
    <name evidence="4" type="ORF">JIV24_03535</name>
</gene>
<evidence type="ECO:0000313" key="5">
    <source>
        <dbReference type="Proteomes" id="UP000605676"/>
    </source>
</evidence>
<protein>
    <submittedName>
        <fullName evidence="4">Long-chain fatty acid--CoA ligase</fullName>
    </submittedName>
</protein>
<comment type="caution">
    <text evidence="4">The sequence shown here is derived from an EMBL/GenBank/DDBJ whole genome shotgun (WGS) entry which is preliminary data.</text>
</comment>
<proteinExistence type="predicted"/>
<dbReference type="Pfam" id="PF23562">
    <property type="entry name" value="AMP-binding_C_3"/>
    <property type="match status" value="1"/>
</dbReference>
<keyword evidence="1" id="KW-0547">Nucleotide-binding</keyword>
<accession>A0ABS1HFE8</accession>
<dbReference type="InterPro" id="IPR020845">
    <property type="entry name" value="AMP-binding_CS"/>
</dbReference>
<evidence type="ECO:0000259" key="3">
    <source>
        <dbReference type="Pfam" id="PF00501"/>
    </source>
</evidence>
<sequence>MKEKHIAQILRNRAEKYNTREVFRFKKGNDYASISWSEFLQQSEQIASFLLQNNVNTGSNVGIYSQNRPQWTISDLAILSCRAVVVPIYPTATYQQLKYIVDETEMEVLLVGDNEQIDNGIKALNESEHLKCIITFDCQAHEDERIFSFEELTKQNYPDCDSKLKKQLSEATEEDLATIIYTSGTTGEPKGSMLQHKQFMYSFQIHDKRLKLGEDDVSMCFLPLSHVFERTWTYYLLHSGSTNVYNLNPKAIIEELPKVKPTVMCVVPRFFEKTYDAIQLTADKWPKAQKAVFNWAVKIGQQYIEYEKDSKKAPALLSLKRNIANALVYKKVRQVFGGNIRYMPCAGSALNKFLLRFFHSIGLYICYGYGATETTATVSCMPHQNYDFDYTGDIMPDIEVKINEENMILVKGGTVFTGYYKKPEETKEVLKDGWYYTGDQGSIPNPGKLHMTERIKDIIKTSTGKYISPQKVELELSKSSLIEQICIIGDNRKYLTALVVPAFPAIKQLANSENLNAKEMAILLKEPIIYKRIEKEIEKFQRSLPKHEKVIKFQLLHEPFSIDNTMLTNSLKVRRKQVNQLYKEAIEAMY</sequence>
<dbReference type="PANTHER" id="PTHR43272:SF33">
    <property type="entry name" value="AMP-BINDING DOMAIN-CONTAINING PROTEIN-RELATED"/>
    <property type="match status" value="1"/>
</dbReference>
<dbReference type="RefSeq" id="WP_200463622.1">
    <property type="nucleotide sequence ID" value="NZ_JAENRR010000005.1"/>
</dbReference>
<evidence type="ECO:0000313" key="4">
    <source>
        <dbReference type="EMBL" id="MBK3516399.1"/>
    </source>
</evidence>
<dbReference type="Gene3D" id="3.40.50.12780">
    <property type="entry name" value="N-terminal domain of ligase-like"/>
    <property type="match status" value="1"/>
</dbReference>
<name>A0ABS1HFE8_9BACT</name>